<name>A0A6H1ZH11_9ZZZZ</name>
<sequence>MLENKSTEEHLDKKLKTLIGKKVTHAGLDKSGTITIAYDECELVFSTCVKAEIDIKIFSTAEIVQSL</sequence>
<organism evidence="1">
    <name type="scientific">viral metagenome</name>
    <dbReference type="NCBI Taxonomy" id="1070528"/>
    <lineage>
        <taxon>unclassified sequences</taxon>
        <taxon>metagenomes</taxon>
        <taxon>organismal metagenomes</taxon>
    </lineage>
</organism>
<dbReference type="EMBL" id="MT144020">
    <property type="protein sequence ID" value="QJA46762.1"/>
    <property type="molecule type" value="Genomic_DNA"/>
</dbReference>
<dbReference type="EMBL" id="MT144819">
    <property type="protein sequence ID" value="QJH99957.1"/>
    <property type="molecule type" value="Genomic_DNA"/>
</dbReference>
<evidence type="ECO:0000313" key="2">
    <source>
        <dbReference type="EMBL" id="QJA67452.1"/>
    </source>
</evidence>
<evidence type="ECO:0000313" key="1">
    <source>
        <dbReference type="EMBL" id="QJA46762.1"/>
    </source>
</evidence>
<proteinExistence type="predicted"/>
<accession>A0A6H1ZH11</accession>
<dbReference type="AlphaFoldDB" id="A0A6H1ZH11"/>
<dbReference type="EMBL" id="MT141571">
    <property type="protein sequence ID" value="QJA67452.1"/>
    <property type="molecule type" value="Genomic_DNA"/>
</dbReference>
<dbReference type="EMBL" id="MT142526">
    <property type="protein sequence ID" value="QJA84267.1"/>
    <property type="molecule type" value="Genomic_DNA"/>
</dbReference>
<reference evidence="1" key="1">
    <citation type="submission" date="2020-03" db="EMBL/GenBank/DDBJ databases">
        <title>The deep terrestrial virosphere.</title>
        <authorList>
            <person name="Holmfeldt K."/>
            <person name="Nilsson E."/>
            <person name="Simone D."/>
            <person name="Lopez-Fernandez M."/>
            <person name="Wu X."/>
            <person name="de Brujin I."/>
            <person name="Lundin D."/>
            <person name="Andersson A."/>
            <person name="Bertilsson S."/>
            <person name="Dopson M."/>
        </authorList>
    </citation>
    <scope>NUCLEOTIDE SEQUENCE</scope>
    <source>
        <strain evidence="3">MM415A00215</strain>
        <strain evidence="2">MM415B00223</strain>
        <strain evidence="1">TM448A00522</strain>
        <strain evidence="4">TM448B01741</strain>
    </source>
</reference>
<evidence type="ECO:0000313" key="4">
    <source>
        <dbReference type="EMBL" id="QJH99957.1"/>
    </source>
</evidence>
<evidence type="ECO:0000313" key="3">
    <source>
        <dbReference type="EMBL" id="QJA84267.1"/>
    </source>
</evidence>
<gene>
    <name evidence="3" type="ORF">MM415A00215_0061</name>
    <name evidence="2" type="ORF">MM415B00223_0039</name>
    <name evidence="1" type="ORF">TM448A00522_0032</name>
    <name evidence="4" type="ORF">TM448B01741_0009</name>
</gene>
<protein>
    <submittedName>
        <fullName evidence="1">Uncharacterized protein</fullName>
    </submittedName>
</protein>